<reference evidence="2 3" key="1">
    <citation type="submission" date="2015-03" db="EMBL/GenBank/DDBJ databases">
        <title>Draft genome of the nematode, Opisthorchis viverrini.</title>
        <authorList>
            <person name="Mitreva M."/>
        </authorList>
    </citation>
    <scope>NUCLEOTIDE SEQUENCE [LARGE SCALE GENOMIC DNA]</scope>
    <source>
        <strain evidence="2">Khon Kaen</strain>
    </source>
</reference>
<dbReference type="Proteomes" id="UP000243686">
    <property type="component" value="Unassembled WGS sequence"/>
</dbReference>
<dbReference type="EMBL" id="KV893820">
    <property type="protein sequence ID" value="OON18821.1"/>
    <property type="molecule type" value="Genomic_DNA"/>
</dbReference>
<protein>
    <submittedName>
        <fullName evidence="2">Uncharacterized protein</fullName>
    </submittedName>
</protein>
<keyword evidence="1" id="KW-0472">Membrane</keyword>
<keyword evidence="1" id="KW-0812">Transmembrane</keyword>
<feature type="non-terminal residue" evidence="2">
    <location>
        <position position="309"/>
    </location>
</feature>
<evidence type="ECO:0000313" key="3">
    <source>
        <dbReference type="Proteomes" id="UP000243686"/>
    </source>
</evidence>
<accession>A0A1S8WWN5</accession>
<proteinExistence type="predicted"/>
<feature type="transmembrane region" description="Helical" evidence="1">
    <location>
        <begin position="281"/>
        <end position="297"/>
    </location>
</feature>
<evidence type="ECO:0000313" key="2">
    <source>
        <dbReference type="EMBL" id="OON18821.1"/>
    </source>
</evidence>
<keyword evidence="3" id="KW-1185">Reference proteome</keyword>
<organism evidence="2 3">
    <name type="scientific">Opisthorchis viverrini</name>
    <name type="common">Southeast Asian liver fluke</name>
    <dbReference type="NCBI Taxonomy" id="6198"/>
    <lineage>
        <taxon>Eukaryota</taxon>
        <taxon>Metazoa</taxon>
        <taxon>Spiralia</taxon>
        <taxon>Lophotrochozoa</taxon>
        <taxon>Platyhelminthes</taxon>
        <taxon>Trematoda</taxon>
        <taxon>Digenea</taxon>
        <taxon>Opisthorchiida</taxon>
        <taxon>Opisthorchiata</taxon>
        <taxon>Opisthorchiidae</taxon>
        <taxon>Opisthorchis</taxon>
    </lineage>
</organism>
<gene>
    <name evidence="2" type="ORF">X801_05320</name>
</gene>
<name>A0A1S8WWN5_OPIVI</name>
<evidence type="ECO:0000256" key="1">
    <source>
        <dbReference type="SAM" id="Phobius"/>
    </source>
</evidence>
<dbReference type="AlphaFoldDB" id="A0A1S8WWN5"/>
<sequence>MEFEFQTLNWSRSLYLGNKPFSLKLATTDDPVHRLVNYIFEILARERLGYRDVSFVYLETDDTDTDDTIRRAIDQLRCSDESCSTVPNVHLNLLLWMPGGIDVNNWAPPSSISDHGPLGPTRQWEFRTQAEFAASLRSRKHYWFSDVENSCPQNPTAYLEHISSLVSQDLQSNRTTFTGQPVTVYEWSVKDSIINSNTYKWIDPPPCEHSWASSTEHTESELISELCRTESYQAIKVSWANLSAVSPLLHTLASRIYLNDYDFEELKRKVSTGHLACCSDLWTFVFLLFHLLSIFFLRTNMNRNGSLNA</sequence>
<keyword evidence="1" id="KW-1133">Transmembrane helix</keyword>